<name>A0A0E2EF23_TREDN</name>
<keyword evidence="1" id="KW-0732">Signal</keyword>
<evidence type="ECO:0000256" key="1">
    <source>
        <dbReference type="SAM" id="SignalP"/>
    </source>
</evidence>
<dbReference type="PROSITE" id="PS50983">
    <property type="entry name" value="FE_B12_PBP"/>
    <property type="match status" value="1"/>
</dbReference>
<accession>A0A0E2EF23</accession>
<dbReference type="GO" id="GO:0071281">
    <property type="term" value="P:cellular response to iron ion"/>
    <property type="evidence" value="ECO:0007669"/>
    <property type="project" value="TreeGrafter"/>
</dbReference>
<protein>
    <recommendedName>
        <fullName evidence="2">Fe/B12 periplasmic-binding domain-containing protein</fullName>
    </recommendedName>
</protein>
<reference evidence="3" key="1">
    <citation type="submission" date="2012-01" db="EMBL/GenBank/DDBJ databases">
        <title>The Genome Sequence of Treponema denticola H-22.</title>
        <authorList>
            <consortium name="The Broad Institute Genome Sequencing Platform"/>
            <person name="Earl A."/>
            <person name="Ward D."/>
            <person name="Feldgarden M."/>
            <person name="Gevers D."/>
            <person name="Blanton J.M."/>
            <person name="Fenno C.J."/>
            <person name="Baranova O.V."/>
            <person name="Mathney J."/>
            <person name="Dewhirst F.E."/>
            <person name="Izard J."/>
            <person name="Young S.K."/>
            <person name="Zeng Q."/>
            <person name="Gargeya S."/>
            <person name="Fitzgerald M."/>
            <person name="Haas B."/>
            <person name="Abouelleil A."/>
            <person name="Alvarado L."/>
            <person name="Arachchi H.M."/>
            <person name="Berlin A."/>
            <person name="Chapman S.B."/>
            <person name="Gearin G."/>
            <person name="Goldberg J."/>
            <person name="Griggs A."/>
            <person name="Gujja S."/>
            <person name="Hansen M."/>
            <person name="Heiman D."/>
            <person name="Howarth C."/>
            <person name="Larimer J."/>
            <person name="Lui A."/>
            <person name="MacDonald P.J.P."/>
            <person name="McCowen C."/>
            <person name="Montmayeur A."/>
            <person name="Murphy C."/>
            <person name="Neiman D."/>
            <person name="Pearson M."/>
            <person name="Priest M."/>
            <person name="Roberts A."/>
            <person name="Saif S."/>
            <person name="Shea T."/>
            <person name="Sisk P."/>
            <person name="Stolte C."/>
            <person name="Sykes S."/>
            <person name="Wortman J."/>
            <person name="Nusbaum C."/>
            <person name="Birren B."/>
        </authorList>
    </citation>
    <scope>NUCLEOTIDE SEQUENCE [LARGE SCALE GENOMIC DNA]</scope>
    <source>
        <strain evidence="3">H-22</strain>
    </source>
</reference>
<feature type="signal peptide" evidence="1">
    <location>
        <begin position="1"/>
        <end position="20"/>
    </location>
</feature>
<dbReference type="PANTHER" id="PTHR30535:SF36">
    <property type="entry name" value="HIGH-AFFINITY HEME UPTAKE SYSTEM PROTEIN ISDE"/>
    <property type="match status" value="1"/>
</dbReference>
<dbReference type="InterPro" id="IPR050902">
    <property type="entry name" value="ABC_Transporter_SBP"/>
</dbReference>
<dbReference type="PATRIC" id="fig|999432.5.peg.2601"/>
<evidence type="ECO:0000313" key="3">
    <source>
        <dbReference type="EMBL" id="EMB30822.1"/>
    </source>
</evidence>
<dbReference type="Proteomes" id="UP000011705">
    <property type="component" value="Chromosome"/>
</dbReference>
<organism evidence="3">
    <name type="scientific">Treponema denticola H-22</name>
    <dbReference type="NCBI Taxonomy" id="999432"/>
    <lineage>
        <taxon>Bacteria</taxon>
        <taxon>Pseudomonadati</taxon>
        <taxon>Spirochaetota</taxon>
        <taxon>Spirochaetia</taxon>
        <taxon>Spirochaetales</taxon>
        <taxon>Treponemataceae</taxon>
        <taxon>Treponema</taxon>
    </lineage>
</organism>
<feature type="domain" description="Fe/B12 periplasmic-binding" evidence="2">
    <location>
        <begin position="48"/>
        <end position="304"/>
    </location>
</feature>
<dbReference type="PANTHER" id="PTHR30535">
    <property type="entry name" value="VITAMIN B12-BINDING PROTEIN"/>
    <property type="match status" value="1"/>
</dbReference>
<sequence length="304" mass="34041">MKNKLFIILGFLCMSTLLFAGGSKEGSTKQEKGREMYGYMVPASVPQRTAVGQVVLLQMLDMLDVDIVARPSTKREISARYKDKTEIGMPMRVDLEKLKEVNPDFYLATGDRGAPIAEQLKALNIPAEFLQTTTYTDILNSMKYLGEVYNKQKEAAAYVKEVEDVVAKVKAANKNKKPLKVLIIAGFPNSMSIHTEGSFVGSLIKVLGAENIWKDNTVKNTTVPMNLELVKASNPDIILLTSHGDAKDTAKMYEKEFQSDFWQKIDAVKNKRYYSLDTRIFFIAGSPYIPEALETLGNYFYGSK</sequence>
<dbReference type="EMBL" id="AGDV01000021">
    <property type="protein sequence ID" value="EMB30822.1"/>
    <property type="molecule type" value="Genomic_DNA"/>
</dbReference>
<dbReference type="InterPro" id="IPR002491">
    <property type="entry name" value="ABC_transptr_periplasmic_BD"/>
</dbReference>
<dbReference type="AlphaFoldDB" id="A0A0E2EF23"/>
<evidence type="ECO:0000259" key="2">
    <source>
        <dbReference type="PROSITE" id="PS50983"/>
    </source>
</evidence>
<comment type="caution">
    <text evidence="3">The sequence shown here is derived from an EMBL/GenBank/DDBJ whole genome shotgun (WGS) entry which is preliminary data.</text>
</comment>
<feature type="chain" id="PRO_5002393838" description="Fe/B12 periplasmic-binding domain-containing protein" evidence="1">
    <location>
        <begin position="21"/>
        <end position="304"/>
    </location>
</feature>
<dbReference type="GeneID" id="2740077"/>
<proteinExistence type="predicted"/>
<dbReference type="SUPFAM" id="SSF53807">
    <property type="entry name" value="Helical backbone' metal receptor"/>
    <property type="match status" value="1"/>
</dbReference>
<dbReference type="Gene3D" id="3.40.50.1980">
    <property type="entry name" value="Nitrogenase molybdenum iron protein domain"/>
    <property type="match status" value="2"/>
</dbReference>
<dbReference type="HOGENOM" id="CLU_038034_2_3_12"/>
<dbReference type="Pfam" id="PF01497">
    <property type="entry name" value="Peripla_BP_2"/>
    <property type="match status" value="1"/>
</dbReference>
<gene>
    <name evidence="3" type="ORF">HMPREF9726_02507</name>
</gene>
<dbReference type="RefSeq" id="WP_002671710.1">
    <property type="nucleotide sequence ID" value="NZ_CM001795.1"/>
</dbReference>